<dbReference type="Gene3D" id="2.60.60.20">
    <property type="entry name" value="PLAT/LH2 domain"/>
    <property type="match status" value="3"/>
</dbReference>
<feature type="compositionally biased region" description="Polar residues" evidence="2">
    <location>
        <begin position="2542"/>
        <end position="2551"/>
    </location>
</feature>
<dbReference type="PANTHER" id="PTHR45901">
    <property type="entry name" value="PROTEIN CBG12474"/>
    <property type="match status" value="1"/>
</dbReference>
<reference evidence="4" key="1">
    <citation type="submission" date="2021-02" db="EMBL/GenBank/DDBJ databases">
        <authorList>
            <person name="Nowell W R."/>
        </authorList>
    </citation>
    <scope>NUCLEOTIDE SEQUENCE</scope>
    <source>
        <strain evidence="4">Ploen Becks lab</strain>
    </source>
</reference>
<feature type="domain" description="PLAT" evidence="3">
    <location>
        <begin position="1044"/>
        <end position="1181"/>
    </location>
</feature>
<feature type="domain" description="PLAT" evidence="3">
    <location>
        <begin position="269"/>
        <end position="388"/>
    </location>
</feature>
<feature type="domain" description="PLAT" evidence="3">
    <location>
        <begin position="1345"/>
        <end position="1463"/>
    </location>
</feature>
<feature type="region of interest" description="Disordered" evidence="2">
    <location>
        <begin position="2519"/>
        <end position="2584"/>
    </location>
</feature>
<feature type="domain" description="PLAT" evidence="3">
    <location>
        <begin position="1797"/>
        <end position="1915"/>
    </location>
</feature>
<dbReference type="PANTHER" id="PTHR45901:SF7">
    <property type="entry name" value="OXYGEN-REGULATED PROTEIN 1"/>
    <property type="match status" value="1"/>
</dbReference>
<feature type="domain" description="PLAT" evidence="3">
    <location>
        <begin position="785"/>
        <end position="904"/>
    </location>
</feature>
<feature type="domain" description="PLAT" evidence="3">
    <location>
        <begin position="657"/>
        <end position="772"/>
    </location>
</feature>
<dbReference type="SUPFAM" id="SSF49723">
    <property type="entry name" value="Lipase/lipooxygenase domain (PLAT/LH2 domain)"/>
    <property type="match status" value="17"/>
</dbReference>
<evidence type="ECO:0000313" key="5">
    <source>
        <dbReference type="Proteomes" id="UP000663879"/>
    </source>
</evidence>
<dbReference type="Gene3D" id="2.40.180.10">
    <property type="entry name" value="Catalase core domain"/>
    <property type="match status" value="14"/>
</dbReference>
<feature type="domain" description="PLAT" evidence="3">
    <location>
        <begin position="2330"/>
        <end position="2442"/>
    </location>
</feature>
<feature type="region of interest" description="Disordered" evidence="2">
    <location>
        <begin position="2439"/>
        <end position="2498"/>
    </location>
</feature>
<dbReference type="EMBL" id="CAJNOC010000336">
    <property type="protein sequence ID" value="CAF0746931.1"/>
    <property type="molecule type" value="Genomic_DNA"/>
</dbReference>
<evidence type="ECO:0000256" key="1">
    <source>
        <dbReference type="PROSITE-ProRule" id="PRU00152"/>
    </source>
</evidence>
<dbReference type="InterPro" id="IPR052970">
    <property type="entry name" value="Inner_ear_hair_cell_LOXHD"/>
</dbReference>
<feature type="domain" description="PLAT" evidence="3">
    <location>
        <begin position="915"/>
        <end position="1033"/>
    </location>
</feature>
<dbReference type="Pfam" id="PF01477">
    <property type="entry name" value="PLAT"/>
    <property type="match status" value="17"/>
</dbReference>
<comment type="caution">
    <text evidence="1">Lacks conserved residue(s) required for the propagation of feature annotation.</text>
</comment>
<proteinExistence type="predicted"/>
<dbReference type="OrthoDB" id="5322100at2759"/>
<dbReference type="CDD" id="cd01756">
    <property type="entry name" value="PLAT_repeat"/>
    <property type="match status" value="12"/>
</dbReference>
<comment type="caution">
    <text evidence="4">The sequence shown here is derived from an EMBL/GenBank/DDBJ whole genome shotgun (WGS) entry which is preliminary data.</text>
</comment>
<feature type="domain" description="PLAT" evidence="3">
    <location>
        <begin position="1196"/>
        <end position="1313"/>
    </location>
</feature>
<dbReference type="SMART" id="SM00308">
    <property type="entry name" value="LH2"/>
    <property type="match status" value="15"/>
</dbReference>
<dbReference type="PROSITE" id="PS50095">
    <property type="entry name" value="PLAT"/>
    <property type="match status" value="17"/>
</dbReference>
<protein>
    <recommendedName>
        <fullName evidence="3">PLAT domain-containing protein</fullName>
    </recommendedName>
</protein>
<keyword evidence="5" id="KW-1185">Reference proteome</keyword>
<feature type="domain" description="PLAT" evidence="3">
    <location>
        <begin position="2195"/>
        <end position="2316"/>
    </location>
</feature>
<accession>A0A813P3P0</accession>
<evidence type="ECO:0000313" key="4">
    <source>
        <dbReference type="EMBL" id="CAF0746931.1"/>
    </source>
</evidence>
<evidence type="ECO:0000256" key="2">
    <source>
        <dbReference type="SAM" id="MobiDB-lite"/>
    </source>
</evidence>
<name>A0A813P3P0_9BILA</name>
<feature type="domain" description="PLAT" evidence="3">
    <location>
        <begin position="2058"/>
        <end position="2180"/>
    </location>
</feature>
<feature type="domain" description="PLAT" evidence="3">
    <location>
        <begin position="1629"/>
        <end position="1745"/>
    </location>
</feature>
<sequence length="2584" mass="295708">MEYLTSSSGIQHVFSHCTHQAVLVPYKSIDFSNQKSNPFPSLTGSYHHIPRNNYLTYGKASLYPNDIQNKVITRSSSVLSGPTVISKPRRRTNSMHYDPINDPHLRDFFERKFKLSSAKKRRFKEKKPGPNEIYYRVKVKTGNCTNASTDANVYLSICGARGDINKKLLFNQYKSIKTENGYKFKFERNSENVFKLIGIDIGQINSIIVEHDGSDVHSSWFLKEILITNTKSNRSWLFEYNDWLSLDHGLKTTRIQLLPTRQIEKYIRTDYKIIVITGDKTGAGTDANVYITLFGPHNKSTQKFLLKNLDIDLFEKSKTDIFKLKDVNYVGPIRKIRIEHDNTGKSPGWFLERVVIVDLKDPKVNYYCPCSKWLDKNQEDGLISRDLIATDDPLASKKMTRYRITVFTGDRRNAGTDADVSIVLYGTVGDSGEWKLDNKENNFERGKKDKFEIECPSIGEIKKIRIGHNSANPGSGWYLDKVIIDDQNLGRVYEFLCDRWLAEDEEDGKTSVFLYPSTNTSSLTDGVPYNLFIHTGDEKHADTDSNVYIELLGGKNGDKSSGLIKLTDCEFKKGKTTKKTIMIDKMLSPLYKVLIGHDNTGSNPSWFLDGVDIETPQLGLKQFFPCGKWLADDKDDGRIERVLKEDVTRRQERGQKIVWNLTVYTSDKKNAGTDANIYLVLYGDKAKTDEIFIRENKDNFEKGMKDKFKIETNDIGLPFKLRIGHDNSGHQPGWHLDRIELENIETKEKYFFMCNRWLDKKEEDGQIVRELPAEGDNIRNPLPIVNYIVEVYTGNKSNAGTNADVFINLFGELGDTGERWLDKSETNKDKFEKNKCDVFKIEAVTLKKMNKIRIGHNGKKAGAGWFLDKVIIRQEDKAKYDQVFNCNRWLAVDEDDGLIVRELFADTSSQYLDKTSYNIKVKTGDVRNAGTDARVILKIFGSKGDTGDRKLNQSDNTSNKFERGRLDEFKIEADDIGKIEKIQIGHNGKGLGSGWFLDYVEIDVPSKGLRYKFSAHRWLDENEDDRQTEVELYPTEVIKLKKYIPYVITIKTGNKRGAGTNSNVFVQLYGLEGKSEEISLDNKTDNFEKGQEDIFKIEAEDVGPLVKVRIGHDNKGSSPGWFMEKMLIQRHALKGSKRLKKESKRSSIVSQDDIELEDYYFFVDKWFARDEDDGQIVRELVPTDKSGRPLIELDEVPYEVKVYTGDKRGAGTDSNVSMIIYGENGDSGERELKKSDKSNKFERNQVDTFKIKAIELGELHKIKIWHDNKSVGSAWYLEKVEIYNPNTNKTYLFNCQNWLSENEGDGKIIRELPAIDPAQLKRVKFRAGVNSLKDQFLLETEAITTTYNVAVKTSDIRNAGTDANVYIQLFGDKTDSGRIPLETSKTNKNKFERGNEDIFEIKEADVGDLRKIKIGHDGSRPGSGWHLKEVIIDAPKLGKRWKFGCGRWLDKNEDDGKIERELFPMDLSFEEYTPMVPYEISVYTSDIRGADTSANPYIVLYGDEIRTQQVDLCKNKAEKTGKFKRGACDRFVLELDDVGKEIRKIRIGHDNKGLSAGWHVDRVEIRRLKNNGKGSKIFVFPCGRWLARDEEDKAIERDLVASKVIDEKYENGDVRVKEKDIREQQLEMKDYQVDIYTGNTSGAGTNADVFLTLYGEFGDSGEKKLIKSLNHKDKFERNQMDRFIIQTADLGPLFKCFVRHDDSGFSSDWFLDRIEVIDGRDKYVFVCERWLSKSKEDKKIERTLFEKNYKGPRITSTSSLSIKSNIGGSKISGSDPKLSIRQQSPFGNHQDYDGPTNPYKITIRTGDEKKCGISSQAFIRLFGESRKQRTERIMLQLAKHSRFEPGSSENFQIEALDIGELKQVELGHDGVGPSESWFVKHIEISDPLKGKTYFINCNSWLSTEKGDGLTIRRFNVDDLNTKISSYRGLIPYALTVYTGDLPKAGTDSNVTLKFFGAKGNTGDILIEKIDNRFDRASIDTINIELDDIGALKKVRVSHDGNGSRKDWFLDRLEMTNAITKKQYVFVAEQWLSKTRPESRGLTIDVPLFKNDQQTIGMTDYKITVKTSDLLGAGTDANVFVILFGETGDSGQLELKKSETNLNKFERGKTDVFVFKDILSLGEITKIRVWHDNSGNLLGNSHWHLDSVQVDDLTMGKTYKFECKKWLSKSKDDKQLVRELTPLLDRFDEVRPGDKTTYEIMIKTADERDAGSKHNVEIILIGEFGETKPKLFENTPESKIMRRGQADLFSYKTRSVGELKKIQLAHVENYLSSDMNSDWFCEFVEIKDVSSGCVYTFPVMSVIKLNKQPKTFRCESKKESQVAMTRGLKNVKYEVVVVTGSEKGAGTNAKASITIYGKNGDSGKRTLKKGFERDQKETFMIECLDLGEIKKVHIEHDNSSFDKDWFLERIEITDKSTGKNYVFPCNKWLSKNKEDGEIERDLYPQIDEEKRSGSRLSSRSPRRDPMSFEDEFRATPRKNVNSFEDMPVGPGRKKIDFDEIPIGPSRKKFDFDNEPIYQNRKKLDYDDIPVGRPSKNNDRYLDNQPSRYTNVNDDLFSRPSSSRRDKSLYDFEDFTSRSPKPYRRT</sequence>
<dbReference type="Proteomes" id="UP000663879">
    <property type="component" value="Unassembled WGS sequence"/>
</dbReference>
<dbReference type="InterPro" id="IPR001024">
    <property type="entry name" value="PLAT/LH2_dom"/>
</dbReference>
<dbReference type="InterPro" id="IPR036392">
    <property type="entry name" value="PLAT/LH2_dom_sf"/>
</dbReference>
<feature type="domain" description="PLAT" evidence="3">
    <location>
        <begin position="1476"/>
        <end position="1600"/>
    </location>
</feature>
<feature type="compositionally biased region" description="Basic and acidic residues" evidence="2">
    <location>
        <begin position="2460"/>
        <end position="2473"/>
    </location>
</feature>
<gene>
    <name evidence="4" type="ORF">OXX778_LOCUS3704</name>
</gene>
<feature type="compositionally biased region" description="Basic and acidic residues" evidence="2">
    <location>
        <begin position="2439"/>
        <end position="2451"/>
    </location>
</feature>
<feature type="domain" description="PLAT" evidence="3">
    <location>
        <begin position="133"/>
        <end position="258"/>
    </location>
</feature>
<feature type="domain" description="PLAT" evidence="3">
    <location>
        <begin position="1930"/>
        <end position="2045"/>
    </location>
</feature>
<evidence type="ECO:0000259" key="3">
    <source>
        <dbReference type="PROSITE" id="PS50095"/>
    </source>
</evidence>
<feature type="domain" description="PLAT" evidence="3">
    <location>
        <begin position="400"/>
        <end position="515"/>
    </location>
</feature>
<feature type="domain" description="PLAT" evidence="3">
    <location>
        <begin position="527"/>
        <end position="644"/>
    </location>
</feature>
<organism evidence="4 5">
    <name type="scientific">Brachionus calyciflorus</name>
    <dbReference type="NCBI Taxonomy" id="104777"/>
    <lineage>
        <taxon>Eukaryota</taxon>
        <taxon>Metazoa</taxon>
        <taxon>Spiralia</taxon>
        <taxon>Gnathifera</taxon>
        <taxon>Rotifera</taxon>
        <taxon>Eurotatoria</taxon>
        <taxon>Monogononta</taxon>
        <taxon>Pseudotrocha</taxon>
        <taxon>Ploima</taxon>
        <taxon>Brachionidae</taxon>
        <taxon>Brachionus</taxon>
    </lineage>
</organism>